<reference evidence="2 3" key="1">
    <citation type="submission" date="2016-05" db="EMBL/GenBank/DDBJ databases">
        <title>Single-cell genome of chain-forming Candidatus Thiomargarita nelsonii and comparison to other large sulfur-oxidizing bacteria.</title>
        <authorList>
            <person name="Winkel M."/>
            <person name="Salman V."/>
            <person name="Woyke T."/>
            <person name="Schulz-Vogt H."/>
            <person name="Richter M."/>
            <person name="Flood B."/>
            <person name="Bailey J."/>
            <person name="Amann R."/>
            <person name="Mussmann M."/>
        </authorList>
    </citation>
    <scope>NUCLEOTIDE SEQUENCE [LARGE SCALE GENOMIC DNA]</scope>
    <source>
        <strain evidence="2 3">THI036</strain>
    </source>
</reference>
<dbReference type="Proteomes" id="UP000076962">
    <property type="component" value="Unassembled WGS sequence"/>
</dbReference>
<protein>
    <submittedName>
        <fullName evidence="2">Uncharacterized protein</fullName>
    </submittedName>
</protein>
<dbReference type="AlphaFoldDB" id="A0A176S2U2"/>
<keyword evidence="1" id="KW-0812">Transmembrane</keyword>
<keyword evidence="1" id="KW-0472">Membrane</keyword>
<comment type="caution">
    <text evidence="2">The sequence shown here is derived from an EMBL/GenBank/DDBJ whole genome shotgun (WGS) entry which is preliminary data.</text>
</comment>
<keyword evidence="3" id="KW-1185">Reference proteome</keyword>
<evidence type="ECO:0000313" key="2">
    <source>
        <dbReference type="EMBL" id="OAD22238.1"/>
    </source>
</evidence>
<keyword evidence="1" id="KW-1133">Transmembrane helix</keyword>
<sequence length="79" mass="8600">MDEPNTPHSSKINLGLLPKYIYSTRNRKLGSPNKVNISIIYSGTPEIVAAILASVVRGPISAFLFLNKRLKNSSAIISC</sequence>
<feature type="transmembrane region" description="Helical" evidence="1">
    <location>
        <begin position="47"/>
        <end position="66"/>
    </location>
</feature>
<evidence type="ECO:0000256" key="1">
    <source>
        <dbReference type="SAM" id="Phobius"/>
    </source>
</evidence>
<evidence type="ECO:0000313" key="3">
    <source>
        <dbReference type="Proteomes" id="UP000076962"/>
    </source>
</evidence>
<gene>
    <name evidence="2" type="ORF">THIOM_001967</name>
</gene>
<organism evidence="2 3">
    <name type="scientific">Candidatus Thiomargarita nelsonii</name>
    <dbReference type="NCBI Taxonomy" id="1003181"/>
    <lineage>
        <taxon>Bacteria</taxon>
        <taxon>Pseudomonadati</taxon>
        <taxon>Pseudomonadota</taxon>
        <taxon>Gammaproteobacteria</taxon>
        <taxon>Thiotrichales</taxon>
        <taxon>Thiotrichaceae</taxon>
        <taxon>Thiomargarita</taxon>
    </lineage>
</organism>
<dbReference type="EMBL" id="LUTY01001083">
    <property type="protein sequence ID" value="OAD22238.1"/>
    <property type="molecule type" value="Genomic_DNA"/>
</dbReference>
<name>A0A176S2U2_9GAMM</name>
<proteinExistence type="predicted"/>
<accession>A0A176S2U2</accession>